<reference evidence="1 2" key="1">
    <citation type="journal article" date="2016" name="Nat. Commun.">
        <title>Extremotolerant tardigrade genome and improved radiotolerance of human cultured cells by tardigrade-unique protein.</title>
        <authorList>
            <person name="Hashimoto T."/>
            <person name="Horikawa D.D."/>
            <person name="Saito Y."/>
            <person name="Kuwahara H."/>
            <person name="Kozuka-Hata H."/>
            <person name="Shin-I T."/>
            <person name="Minakuchi Y."/>
            <person name="Ohishi K."/>
            <person name="Motoyama A."/>
            <person name="Aizu T."/>
            <person name="Enomoto A."/>
            <person name="Kondo K."/>
            <person name="Tanaka S."/>
            <person name="Hara Y."/>
            <person name="Koshikawa S."/>
            <person name="Sagara H."/>
            <person name="Miura T."/>
            <person name="Yokobori S."/>
            <person name="Miyagawa K."/>
            <person name="Suzuki Y."/>
            <person name="Kubo T."/>
            <person name="Oyama M."/>
            <person name="Kohara Y."/>
            <person name="Fujiyama A."/>
            <person name="Arakawa K."/>
            <person name="Katayama T."/>
            <person name="Toyoda A."/>
            <person name="Kunieda T."/>
        </authorList>
    </citation>
    <scope>NUCLEOTIDE SEQUENCE [LARGE SCALE GENOMIC DNA]</scope>
    <source>
        <strain evidence="1 2">YOKOZUNA-1</strain>
    </source>
</reference>
<accession>A0A1D1UVL7</accession>
<protein>
    <submittedName>
        <fullName evidence="1">Uncharacterized protein</fullName>
    </submittedName>
</protein>
<proteinExistence type="predicted"/>
<comment type="caution">
    <text evidence="1">The sequence shown here is derived from an EMBL/GenBank/DDBJ whole genome shotgun (WGS) entry which is preliminary data.</text>
</comment>
<dbReference type="AlphaFoldDB" id="A0A1D1UVL7"/>
<name>A0A1D1UVL7_RAMVA</name>
<dbReference type="EMBL" id="BDGG01000002">
    <property type="protein sequence ID" value="GAU91287.1"/>
    <property type="molecule type" value="Genomic_DNA"/>
</dbReference>
<organism evidence="1 2">
    <name type="scientific">Ramazzottius varieornatus</name>
    <name type="common">Water bear</name>
    <name type="synonym">Tardigrade</name>
    <dbReference type="NCBI Taxonomy" id="947166"/>
    <lineage>
        <taxon>Eukaryota</taxon>
        <taxon>Metazoa</taxon>
        <taxon>Ecdysozoa</taxon>
        <taxon>Tardigrada</taxon>
        <taxon>Eutardigrada</taxon>
        <taxon>Parachela</taxon>
        <taxon>Hypsibioidea</taxon>
        <taxon>Ramazzottiidae</taxon>
        <taxon>Ramazzottius</taxon>
    </lineage>
</organism>
<evidence type="ECO:0000313" key="2">
    <source>
        <dbReference type="Proteomes" id="UP000186922"/>
    </source>
</evidence>
<dbReference type="Proteomes" id="UP000186922">
    <property type="component" value="Unassembled WGS sequence"/>
</dbReference>
<keyword evidence="2" id="KW-1185">Reference proteome</keyword>
<gene>
    <name evidence="1" type="primary">RvY_03572</name>
    <name evidence="1" type="synonym">RvY_03572.1</name>
    <name evidence="1" type="ORF">RvY_03572-1</name>
</gene>
<evidence type="ECO:0000313" key="1">
    <source>
        <dbReference type="EMBL" id="GAU91287.1"/>
    </source>
</evidence>
<sequence length="205" mass="22954">MCGILAIPSPGKSDRDVDHALIDKSVMLTTLNVRARKFADEEDVQMVHLYQDRNPEDDKSSSFERTEQLNFNWLRQSGHEVPTLSDLNHSSNVASTTWACVDHLDSSKSRNFFTSLPYATGLGFFGNHCELVGYRSFLSFVDYSHLLGPDVLRSVRRVEKVLAEGAGKFGALFTSLTSISDRNYVPVAAMQSILKRCSMFGLSFF</sequence>